<protein>
    <submittedName>
        <fullName evidence="1">Uncharacterized protein</fullName>
    </submittedName>
</protein>
<dbReference type="EMBL" id="AGNK02000182">
    <property type="status" value="NOT_ANNOTATED_CDS"/>
    <property type="molecule type" value="Genomic_DNA"/>
</dbReference>
<proteinExistence type="predicted"/>
<evidence type="ECO:0000313" key="2">
    <source>
        <dbReference type="Proteomes" id="UP000004995"/>
    </source>
</evidence>
<keyword evidence="2" id="KW-1185">Reference proteome</keyword>
<reference evidence="1" key="2">
    <citation type="submission" date="2018-08" db="UniProtKB">
        <authorList>
            <consortium name="EnsemblPlants"/>
        </authorList>
    </citation>
    <scope>IDENTIFICATION</scope>
    <source>
        <strain evidence="1">Yugu1</strain>
    </source>
</reference>
<sequence>MPNIELILICLFLGRRLIHDQLLALKIMTMNLMQCNMIALHDKELTILVRIDWTDQI</sequence>
<dbReference type="EnsemblPlants" id="KQL29179">
    <property type="protein sequence ID" value="KQL29179"/>
    <property type="gene ID" value="SETIT_020506mg"/>
</dbReference>
<reference evidence="2" key="1">
    <citation type="journal article" date="2012" name="Nat. Biotechnol.">
        <title>Reference genome sequence of the model plant Setaria.</title>
        <authorList>
            <person name="Bennetzen J.L."/>
            <person name="Schmutz J."/>
            <person name="Wang H."/>
            <person name="Percifield R."/>
            <person name="Hawkins J."/>
            <person name="Pontaroli A.C."/>
            <person name="Estep M."/>
            <person name="Feng L."/>
            <person name="Vaughn J.N."/>
            <person name="Grimwood J."/>
            <person name="Jenkins J."/>
            <person name="Barry K."/>
            <person name="Lindquist E."/>
            <person name="Hellsten U."/>
            <person name="Deshpande S."/>
            <person name="Wang X."/>
            <person name="Wu X."/>
            <person name="Mitros T."/>
            <person name="Triplett J."/>
            <person name="Yang X."/>
            <person name="Ye C.Y."/>
            <person name="Mauro-Herrera M."/>
            <person name="Wang L."/>
            <person name="Li P."/>
            <person name="Sharma M."/>
            <person name="Sharma R."/>
            <person name="Ronald P.C."/>
            <person name="Panaud O."/>
            <person name="Kellogg E.A."/>
            <person name="Brutnell T.P."/>
            <person name="Doust A.N."/>
            <person name="Tuskan G.A."/>
            <person name="Rokhsar D."/>
            <person name="Devos K.M."/>
        </authorList>
    </citation>
    <scope>NUCLEOTIDE SEQUENCE [LARGE SCALE GENOMIC DNA]</scope>
    <source>
        <strain evidence="2">cv. Yugu1</strain>
    </source>
</reference>
<name>K3Z1T8_SETIT</name>
<dbReference type="AlphaFoldDB" id="K3Z1T8"/>
<dbReference type="HOGENOM" id="CLU_3000031_0_0_1"/>
<organism evidence="1 2">
    <name type="scientific">Setaria italica</name>
    <name type="common">Foxtail millet</name>
    <name type="synonym">Panicum italicum</name>
    <dbReference type="NCBI Taxonomy" id="4555"/>
    <lineage>
        <taxon>Eukaryota</taxon>
        <taxon>Viridiplantae</taxon>
        <taxon>Streptophyta</taxon>
        <taxon>Embryophyta</taxon>
        <taxon>Tracheophyta</taxon>
        <taxon>Spermatophyta</taxon>
        <taxon>Magnoliopsida</taxon>
        <taxon>Liliopsida</taxon>
        <taxon>Poales</taxon>
        <taxon>Poaceae</taxon>
        <taxon>PACMAD clade</taxon>
        <taxon>Panicoideae</taxon>
        <taxon>Panicodae</taxon>
        <taxon>Paniceae</taxon>
        <taxon>Cenchrinae</taxon>
        <taxon>Setaria</taxon>
    </lineage>
</organism>
<evidence type="ECO:0000313" key="1">
    <source>
        <dbReference type="EnsemblPlants" id="KQL29179"/>
    </source>
</evidence>
<dbReference type="Gramene" id="KQL29179">
    <property type="protein sequence ID" value="KQL29179"/>
    <property type="gene ID" value="SETIT_020506mg"/>
</dbReference>
<dbReference type="InParanoid" id="K3Z1T8"/>
<dbReference type="Proteomes" id="UP000004995">
    <property type="component" value="Unassembled WGS sequence"/>
</dbReference>
<accession>K3Z1T8</accession>